<dbReference type="Proteomes" id="UP000027153">
    <property type="component" value="Unassembled WGS sequence"/>
</dbReference>
<dbReference type="Pfam" id="PF01336">
    <property type="entry name" value="tRNA_anti-codon"/>
    <property type="match status" value="1"/>
</dbReference>
<proteinExistence type="predicted"/>
<dbReference type="GO" id="GO:0004386">
    <property type="term" value="F:helicase activity"/>
    <property type="evidence" value="ECO:0007669"/>
    <property type="project" value="UniProtKB-KW"/>
</dbReference>
<evidence type="ECO:0000313" key="4">
    <source>
        <dbReference type="Proteomes" id="UP000027153"/>
    </source>
</evidence>
<feature type="domain" description="OB" evidence="2">
    <location>
        <begin position="44"/>
        <end position="116"/>
    </location>
</feature>
<keyword evidence="1" id="KW-0812">Transmembrane</keyword>
<dbReference type="EC" id="3.6.1.-" evidence="3"/>
<evidence type="ECO:0000256" key="1">
    <source>
        <dbReference type="SAM" id="Phobius"/>
    </source>
</evidence>
<dbReference type="GO" id="GO:0016787">
    <property type="term" value="F:hydrolase activity"/>
    <property type="evidence" value="ECO:0007669"/>
    <property type="project" value="UniProtKB-KW"/>
</dbReference>
<dbReference type="InterPro" id="IPR004365">
    <property type="entry name" value="NA-bd_OB_tRNA"/>
</dbReference>
<sequence>MMQKEEKIVIVLLVMAVLTLTIGYLGFSSQPAAYSKDSKPGERVYVEGTVLSKQMTKTGDHLIMTISNLNINVFIPKNNGAKEVYDSVKIGDRVRINGKVEEYKNTKEIVVESAKDVVRLSATQP</sequence>
<dbReference type="OrthoDB" id="92368at2157"/>
<name>A0A062V580_9EURY</name>
<dbReference type="Gene3D" id="2.40.50.1010">
    <property type="match status" value="1"/>
</dbReference>
<dbReference type="AlphaFoldDB" id="A0A062V580"/>
<keyword evidence="3" id="KW-0547">Nucleotide-binding</keyword>
<keyword evidence="3" id="KW-0347">Helicase</keyword>
<gene>
    <name evidence="3" type="ORF">ANME2D_00889</name>
</gene>
<dbReference type="SUPFAM" id="SSF50249">
    <property type="entry name" value="Nucleic acid-binding proteins"/>
    <property type="match status" value="1"/>
</dbReference>
<evidence type="ECO:0000313" key="3">
    <source>
        <dbReference type="EMBL" id="KCZ72462.1"/>
    </source>
</evidence>
<keyword evidence="3" id="KW-0067">ATP-binding</keyword>
<keyword evidence="4" id="KW-1185">Reference proteome</keyword>
<accession>A0A062V580</accession>
<organism evidence="3 4">
    <name type="scientific">Candidatus Methanoperedens nitratireducens</name>
    <dbReference type="NCBI Taxonomy" id="1392998"/>
    <lineage>
        <taxon>Archaea</taxon>
        <taxon>Methanobacteriati</taxon>
        <taxon>Methanobacteriota</taxon>
        <taxon>Stenosarchaea group</taxon>
        <taxon>Methanomicrobia</taxon>
        <taxon>Methanosarcinales</taxon>
        <taxon>ANME-2 cluster</taxon>
        <taxon>Candidatus Methanoperedentaceae</taxon>
        <taxon>Candidatus Methanoperedens</taxon>
    </lineage>
</organism>
<reference evidence="3 4" key="1">
    <citation type="journal article" date="2013" name="Nature">
        <title>Anaerobic oxidation of methane coupled to nitrate reduction in a novel archaeal lineage.</title>
        <authorList>
            <person name="Haroon M.F."/>
            <person name="Hu S."/>
            <person name="Shi Y."/>
            <person name="Imelfort M."/>
            <person name="Keller J."/>
            <person name="Hugenholtz P."/>
            <person name="Yuan Z."/>
            <person name="Tyson G.W."/>
        </authorList>
    </citation>
    <scope>NUCLEOTIDE SEQUENCE [LARGE SCALE GENOMIC DNA]</scope>
    <source>
        <strain evidence="3 4">ANME-2d</strain>
    </source>
</reference>
<keyword evidence="1" id="KW-1133">Transmembrane helix</keyword>
<comment type="caution">
    <text evidence="3">The sequence shown here is derived from an EMBL/GenBank/DDBJ whole genome shotgun (WGS) entry which is preliminary data.</text>
</comment>
<keyword evidence="1" id="KW-0472">Membrane</keyword>
<evidence type="ECO:0000259" key="2">
    <source>
        <dbReference type="Pfam" id="PF01336"/>
    </source>
</evidence>
<dbReference type="InterPro" id="IPR012340">
    <property type="entry name" value="NA-bd_OB-fold"/>
</dbReference>
<protein>
    <submittedName>
        <fullName evidence="3">RecG-like helicase</fullName>
        <ecNumber evidence="3">3.6.1.-</ecNumber>
    </submittedName>
</protein>
<dbReference type="EMBL" id="JMIY01000002">
    <property type="protein sequence ID" value="KCZ72462.1"/>
    <property type="molecule type" value="Genomic_DNA"/>
</dbReference>
<dbReference type="RefSeq" id="WP_052368565.1">
    <property type="nucleotide sequence ID" value="NZ_JMIY01000002.1"/>
</dbReference>
<feature type="transmembrane region" description="Helical" evidence="1">
    <location>
        <begin position="7"/>
        <end position="27"/>
    </location>
</feature>
<dbReference type="GO" id="GO:0003676">
    <property type="term" value="F:nucleic acid binding"/>
    <property type="evidence" value="ECO:0007669"/>
    <property type="project" value="InterPro"/>
</dbReference>
<keyword evidence="3" id="KW-0378">Hydrolase</keyword>